<dbReference type="PANTHER" id="PTHR46858">
    <property type="entry name" value="OS05G0521000 PROTEIN"/>
    <property type="match status" value="1"/>
</dbReference>
<dbReference type="GO" id="GO:0008270">
    <property type="term" value="F:zinc ion binding"/>
    <property type="evidence" value="ECO:0007669"/>
    <property type="project" value="UniProtKB-KW"/>
</dbReference>
<name>A0A914E193_9BILA</name>
<dbReference type="WBParaSite" id="ACRNAN_scaffold5086.g22581.t1">
    <property type="protein sequence ID" value="ACRNAN_scaffold5086.g22581.t1"/>
    <property type="gene ID" value="ACRNAN_scaffold5086.g22581"/>
</dbReference>
<keyword evidence="1" id="KW-0479">Metal-binding</keyword>
<dbReference type="InterPro" id="IPR013083">
    <property type="entry name" value="Znf_RING/FYVE/PHD"/>
</dbReference>
<evidence type="ECO:0000259" key="5">
    <source>
        <dbReference type="PROSITE" id="PS50089"/>
    </source>
</evidence>
<accession>A0A914E193</accession>
<evidence type="ECO:0000256" key="1">
    <source>
        <dbReference type="ARBA" id="ARBA00022723"/>
    </source>
</evidence>
<keyword evidence="2 4" id="KW-0863">Zinc-finger</keyword>
<sequence>MQNPSYVEEVVNVEIEDVHEDSKQSSSNKPANQTNSLCCICLDKKKEVLLAPCGHYRYCPTCAQSLQDRGLPCSICKQRFYGIIKVYD</sequence>
<evidence type="ECO:0000313" key="6">
    <source>
        <dbReference type="Proteomes" id="UP000887540"/>
    </source>
</evidence>
<dbReference type="GO" id="GO:0061630">
    <property type="term" value="F:ubiquitin protein ligase activity"/>
    <property type="evidence" value="ECO:0007669"/>
    <property type="project" value="TreeGrafter"/>
</dbReference>
<dbReference type="SMART" id="SM00184">
    <property type="entry name" value="RING"/>
    <property type="match status" value="1"/>
</dbReference>
<dbReference type="PANTHER" id="PTHR46858:SF5">
    <property type="entry name" value="E3 UBIQUITIN-PROTEIN LIGASE APD1-RELATED"/>
    <property type="match status" value="1"/>
</dbReference>
<dbReference type="GO" id="GO:0016567">
    <property type="term" value="P:protein ubiquitination"/>
    <property type="evidence" value="ECO:0007669"/>
    <property type="project" value="TreeGrafter"/>
</dbReference>
<dbReference type="InterPro" id="IPR001841">
    <property type="entry name" value="Znf_RING"/>
</dbReference>
<feature type="domain" description="RING-type" evidence="5">
    <location>
        <begin position="38"/>
        <end position="77"/>
    </location>
</feature>
<evidence type="ECO:0000256" key="4">
    <source>
        <dbReference type="PROSITE-ProRule" id="PRU00175"/>
    </source>
</evidence>
<dbReference type="Pfam" id="PF13920">
    <property type="entry name" value="zf-C3HC4_3"/>
    <property type="match status" value="1"/>
</dbReference>
<dbReference type="AlphaFoldDB" id="A0A914E193"/>
<protein>
    <submittedName>
        <fullName evidence="7">RING-type domain-containing protein</fullName>
    </submittedName>
</protein>
<evidence type="ECO:0000256" key="3">
    <source>
        <dbReference type="ARBA" id="ARBA00022833"/>
    </source>
</evidence>
<keyword evidence="6" id="KW-1185">Reference proteome</keyword>
<evidence type="ECO:0000313" key="7">
    <source>
        <dbReference type="WBParaSite" id="ACRNAN_scaffold5086.g22581.t1"/>
    </source>
</evidence>
<reference evidence="7" key="1">
    <citation type="submission" date="2022-11" db="UniProtKB">
        <authorList>
            <consortium name="WormBaseParasite"/>
        </authorList>
    </citation>
    <scope>IDENTIFICATION</scope>
</reference>
<proteinExistence type="predicted"/>
<dbReference type="Proteomes" id="UP000887540">
    <property type="component" value="Unplaced"/>
</dbReference>
<dbReference type="PROSITE" id="PS50089">
    <property type="entry name" value="ZF_RING_2"/>
    <property type="match status" value="1"/>
</dbReference>
<keyword evidence="3" id="KW-0862">Zinc</keyword>
<dbReference type="Gene3D" id="3.30.40.10">
    <property type="entry name" value="Zinc/RING finger domain, C3HC4 (zinc finger)"/>
    <property type="match status" value="1"/>
</dbReference>
<evidence type="ECO:0000256" key="2">
    <source>
        <dbReference type="ARBA" id="ARBA00022771"/>
    </source>
</evidence>
<dbReference type="SUPFAM" id="SSF57850">
    <property type="entry name" value="RING/U-box"/>
    <property type="match status" value="1"/>
</dbReference>
<organism evidence="6 7">
    <name type="scientific">Acrobeloides nanus</name>
    <dbReference type="NCBI Taxonomy" id="290746"/>
    <lineage>
        <taxon>Eukaryota</taxon>
        <taxon>Metazoa</taxon>
        <taxon>Ecdysozoa</taxon>
        <taxon>Nematoda</taxon>
        <taxon>Chromadorea</taxon>
        <taxon>Rhabditida</taxon>
        <taxon>Tylenchina</taxon>
        <taxon>Cephalobomorpha</taxon>
        <taxon>Cephaloboidea</taxon>
        <taxon>Cephalobidae</taxon>
        <taxon>Acrobeloides</taxon>
    </lineage>
</organism>